<accession>A0A4V5N4F4</accession>
<dbReference type="InterPro" id="IPR036249">
    <property type="entry name" value="Thioredoxin-like_sf"/>
</dbReference>
<organism evidence="10 11">
    <name type="scientific">Salinomyces thailandicus</name>
    <dbReference type="NCBI Taxonomy" id="706561"/>
    <lineage>
        <taxon>Eukaryota</taxon>
        <taxon>Fungi</taxon>
        <taxon>Dikarya</taxon>
        <taxon>Ascomycota</taxon>
        <taxon>Pezizomycotina</taxon>
        <taxon>Dothideomycetes</taxon>
        <taxon>Dothideomycetidae</taxon>
        <taxon>Mycosphaerellales</taxon>
        <taxon>Teratosphaeriaceae</taxon>
        <taxon>Salinomyces</taxon>
    </lineage>
</organism>
<dbReference type="Pfam" id="PF08534">
    <property type="entry name" value="Redoxin"/>
    <property type="match status" value="1"/>
</dbReference>
<dbReference type="GO" id="GO:0008379">
    <property type="term" value="F:thioredoxin peroxidase activity"/>
    <property type="evidence" value="ECO:0007669"/>
    <property type="project" value="InterPro"/>
</dbReference>
<comment type="similarity">
    <text evidence="1">Belongs to the peroxiredoxin family. Prx5 subfamily.</text>
</comment>
<reference evidence="10 11" key="1">
    <citation type="submission" date="2017-03" db="EMBL/GenBank/DDBJ databases">
        <title>Genomes of endolithic fungi from Antarctica.</title>
        <authorList>
            <person name="Coleine C."/>
            <person name="Masonjones S."/>
            <person name="Stajich J.E."/>
        </authorList>
    </citation>
    <scope>NUCLEOTIDE SEQUENCE [LARGE SCALE GENOMIC DNA]</scope>
    <source>
        <strain evidence="10 11">CCFEE 6315</strain>
    </source>
</reference>
<dbReference type="InterPro" id="IPR013740">
    <property type="entry name" value="Redoxin"/>
</dbReference>
<keyword evidence="8" id="KW-1133">Transmembrane helix</keyword>
<dbReference type="PANTHER" id="PTHR10430">
    <property type="entry name" value="PEROXIREDOXIN"/>
    <property type="match status" value="1"/>
</dbReference>
<evidence type="ECO:0000256" key="8">
    <source>
        <dbReference type="SAM" id="Phobius"/>
    </source>
</evidence>
<feature type="region of interest" description="Disordered" evidence="7">
    <location>
        <begin position="812"/>
        <end position="878"/>
    </location>
</feature>
<feature type="region of interest" description="Disordered" evidence="7">
    <location>
        <begin position="495"/>
        <end position="533"/>
    </location>
</feature>
<dbReference type="OrthoDB" id="195498at2759"/>
<dbReference type="InterPro" id="IPR013766">
    <property type="entry name" value="Thioredoxin_domain"/>
</dbReference>
<dbReference type="InterPro" id="IPR037944">
    <property type="entry name" value="PRX5-like"/>
</dbReference>
<feature type="domain" description="Thioredoxin" evidence="9">
    <location>
        <begin position="4"/>
        <end position="174"/>
    </location>
</feature>
<evidence type="ECO:0000256" key="7">
    <source>
        <dbReference type="SAM" id="MobiDB-lite"/>
    </source>
</evidence>
<proteinExistence type="inferred from homology"/>
<feature type="compositionally biased region" description="Polar residues" evidence="7">
    <location>
        <begin position="823"/>
        <end position="840"/>
    </location>
</feature>
<dbReference type="GO" id="GO:0045454">
    <property type="term" value="P:cell redox homeostasis"/>
    <property type="evidence" value="ECO:0007669"/>
    <property type="project" value="TreeGrafter"/>
</dbReference>
<keyword evidence="8" id="KW-0812">Transmembrane</keyword>
<dbReference type="AlphaFoldDB" id="A0A4V5N4F4"/>
<evidence type="ECO:0000256" key="1">
    <source>
        <dbReference type="ARBA" id="ARBA00010505"/>
    </source>
</evidence>
<keyword evidence="2" id="KW-0575">Peroxidase</keyword>
<evidence type="ECO:0000259" key="9">
    <source>
        <dbReference type="PROSITE" id="PS51352"/>
    </source>
</evidence>
<evidence type="ECO:0000256" key="2">
    <source>
        <dbReference type="ARBA" id="ARBA00022559"/>
    </source>
</evidence>
<name>A0A4V5N4F4_9PEZI</name>
<dbReference type="GO" id="GO:0034599">
    <property type="term" value="P:cellular response to oxidative stress"/>
    <property type="evidence" value="ECO:0007669"/>
    <property type="project" value="InterPro"/>
</dbReference>
<keyword evidence="5" id="KW-0676">Redox-active center</keyword>
<feature type="compositionally biased region" description="Basic and acidic residues" evidence="7">
    <location>
        <begin position="522"/>
        <end position="533"/>
    </location>
</feature>
<sequence length="1250" mass="135264">MPPLNSGDKFPDGVAFEYAPITDPDPTACGMPQPFDASKEFSGKKVVLVSVPGAFTPGCQAFHVPPYLENLNKIAEKGVDMVLVIASNDAFVMSAWAKVNGVKPDSKIMFMSDSKTFFSKNHGWDAGMGDRNGRWAMIIEKDGTVSYAENESNPRQVTVSGAEAVLSKLDRIQNERQKPAAQREVCMMALPPADAPPATSPAARNMSASFQRPPGPRTQRLSPNSHADDSDGSRASPHRPSNEQSAAANTADLVFQRRCEKAITARLTQHMIEKGQAFSNSIMFVPSFGISLHVIATRMETFKIVLQAEEVLELGSCAMHRVGYFQGGRATFTCGVERLRSIFKEGAQKVELQFGDCTQEPMAKDEGQEGLQDKVLGDNLIEVVPGLAHEDKAFSLACGHHLLKLIRDHEYHILWAFIGRSSALDQEQLFGTVFDDAAQYDAIIMEKPEYLDGSDACMLAHYCLGKMFITAAPEVLRIYFGGGKIPKVSFYTSRGDDSVAKTTTPPALDAHQPSTDTVVKAQESRSKPPQDSDRLRAMEVAAERTILAHATKSGVPIVHAVIVTSEVVNRLTVVVYNTEAELDKAIASPPYRPPINGLPTIGSIRMGYLRRGKVTLACNVEFLAEFLSSDHKTMNLEIHDLAMQQKLRDWAQGTKPRVAIATREKDTSQEKAFKKACSTTFRKHILQASLATGIPIPQAIIGGIDCTSPGREDIRVAVVSRQYLLDAQRAPQEVQVKNMVMRTFGFSCADRVVFTCPASWLRQFFSADGETLLGRPSLVAHSSMLSGSEAPKDVAVPLSRSGVATAVAKDRVTESPVAHSGVGSRSSVQDQSKPINSVNLGGNAPAELKTMAGSSGLSGLGKEDDLASRAGGTSGSDNFWEKKARDLIEDMNLPDVVASEGPPTPETEVAVKTGKDVEVNSPMEVKDESVSSADRSCDLTGLSQPHSALQGKLESGASTAFKTPTPTEPSVEPFNSVPLASDFEGTAQAPLTDSPKTPTPRDLLIPSNVEAMPKNKVLDEATAESSTMQRAHSHQEIKQHPDIDTHDLPTTPSRSSASPESDNTTPICPTIHDLTNAITNALPMTAFLLVSHGDYSPADLQFGLRLAHDSLLQSLNTCDALREQVEMGFIVEETQNHASGIGERVDGRAESRKALCNLPAPTAGRKIMHLVEKKAYIESEIVGFRAEIVEARAREVQADDEAAAALRKRVEEIEMQCLKREEVLMQGVEAVMTVGVVGVLAALYWACRGS</sequence>
<feature type="region of interest" description="Disordered" evidence="7">
    <location>
        <begin position="924"/>
        <end position="1065"/>
    </location>
</feature>
<dbReference type="CDD" id="cd03013">
    <property type="entry name" value="PRX5_like"/>
    <property type="match status" value="1"/>
</dbReference>
<feature type="transmembrane region" description="Helical" evidence="8">
    <location>
        <begin position="1223"/>
        <end position="1247"/>
    </location>
</feature>
<dbReference type="SUPFAM" id="SSF52833">
    <property type="entry name" value="Thioredoxin-like"/>
    <property type="match status" value="1"/>
</dbReference>
<dbReference type="Gene3D" id="3.40.30.10">
    <property type="entry name" value="Glutaredoxin"/>
    <property type="match status" value="1"/>
</dbReference>
<keyword evidence="3" id="KW-0049">Antioxidant</keyword>
<evidence type="ECO:0000313" key="11">
    <source>
        <dbReference type="Proteomes" id="UP000308549"/>
    </source>
</evidence>
<dbReference type="GO" id="GO:0005777">
    <property type="term" value="C:peroxisome"/>
    <property type="evidence" value="ECO:0007669"/>
    <property type="project" value="TreeGrafter"/>
</dbReference>
<keyword evidence="8" id="KW-0472">Membrane</keyword>
<evidence type="ECO:0000313" key="10">
    <source>
        <dbReference type="EMBL" id="TKA27539.1"/>
    </source>
</evidence>
<dbReference type="GO" id="GO:0005739">
    <property type="term" value="C:mitochondrion"/>
    <property type="evidence" value="ECO:0007669"/>
    <property type="project" value="TreeGrafter"/>
</dbReference>
<dbReference type="PROSITE" id="PS51352">
    <property type="entry name" value="THIOREDOXIN_2"/>
    <property type="match status" value="1"/>
</dbReference>
<feature type="active site" description="Cysteine sulfenic acid (-SOH) intermediate" evidence="6">
    <location>
        <position position="59"/>
    </location>
</feature>
<keyword evidence="4" id="KW-0560">Oxidoreductase</keyword>
<evidence type="ECO:0000256" key="4">
    <source>
        <dbReference type="ARBA" id="ARBA00023002"/>
    </source>
</evidence>
<protein>
    <recommendedName>
        <fullName evidence="9">Thioredoxin domain-containing protein</fullName>
    </recommendedName>
</protein>
<feature type="region of interest" description="Disordered" evidence="7">
    <location>
        <begin position="191"/>
        <end position="250"/>
    </location>
</feature>
<gene>
    <name evidence="10" type="ORF">B0A50_04369</name>
</gene>
<dbReference type="PANTHER" id="PTHR10430:SF16">
    <property type="entry name" value="PEROXIREDOXIN-5, MITOCHONDRIAL"/>
    <property type="match status" value="1"/>
</dbReference>
<feature type="compositionally biased region" description="Basic and acidic residues" evidence="7">
    <location>
        <begin position="1033"/>
        <end position="1047"/>
    </location>
</feature>
<evidence type="ECO:0000256" key="3">
    <source>
        <dbReference type="ARBA" id="ARBA00022862"/>
    </source>
</evidence>
<comment type="caution">
    <text evidence="10">The sequence shown here is derived from an EMBL/GenBank/DDBJ whole genome shotgun (WGS) entry which is preliminary data.</text>
</comment>
<feature type="compositionally biased region" description="Polar residues" evidence="7">
    <location>
        <begin position="956"/>
        <end position="965"/>
    </location>
</feature>
<evidence type="ECO:0000256" key="6">
    <source>
        <dbReference type="PIRSR" id="PIRSR637944-1"/>
    </source>
</evidence>
<dbReference type="Proteomes" id="UP000308549">
    <property type="component" value="Unassembled WGS sequence"/>
</dbReference>
<feature type="compositionally biased region" description="Polar residues" evidence="7">
    <location>
        <begin position="1048"/>
        <end position="1065"/>
    </location>
</feature>
<dbReference type="EMBL" id="NAJL01000022">
    <property type="protein sequence ID" value="TKA27539.1"/>
    <property type="molecule type" value="Genomic_DNA"/>
</dbReference>
<keyword evidence="11" id="KW-1185">Reference proteome</keyword>
<dbReference type="GO" id="GO:0042744">
    <property type="term" value="P:hydrogen peroxide catabolic process"/>
    <property type="evidence" value="ECO:0007669"/>
    <property type="project" value="TreeGrafter"/>
</dbReference>
<evidence type="ECO:0000256" key="5">
    <source>
        <dbReference type="ARBA" id="ARBA00023284"/>
    </source>
</evidence>